<keyword evidence="2" id="KW-0963">Cytoplasm</keyword>
<dbReference type="InterPro" id="IPR008622">
    <property type="entry name" value="FliT"/>
</dbReference>
<gene>
    <name evidence="6" type="ORF">U0042_18540</name>
</gene>
<evidence type="ECO:0000256" key="1">
    <source>
        <dbReference type="ARBA" id="ARBA00004514"/>
    </source>
</evidence>
<evidence type="ECO:0000256" key="3">
    <source>
        <dbReference type="ARBA" id="ARBA00022795"/>
    </source>
</evidence>
<dbReference type="Proteomes" id="UP001325479">
    <property type="component" value="Chromosome"/>
</dbReference>
<keyword evidence="6" id="KW-0966">Cell projection</keyword>
<keyword evidence="7" id="KW-1185">Reference proteome</keyword>
<name>A0ABZ0WFH2_9BURK</name>
<keyword evidence="6" id="KW-0282">Flagellum</keyword>
<reference evidence="6 7" key="1">
    <citation type="submission" date="2023-12" db="EMBL/GenBank/DDBJ databases">
        <title>Genome sequencing and assembly of bacterial species from a model synthetic community.</title>
        <authorList>
            <person name="Hogle S.L."/>
        </authorList>
    </citation>
    <scope>NUCLEOTIDE SEQUENCE [LARGE SCALE GENOMIC DNA]</scope>
    <source>
        <strain evidence="6 7">HAMBI 2494</strain>
    </source>
</reference>
<proteinExistence type="predicted"/>
<evidence type="ECO:0000256" key="2">
    <source>
        <dbReference type="ARBA" id="ARBA00022490"/>
    </source>
</evidence>
<evidence type="ECO:0000256" key="5">
    <source>
        <dbReference type="ARBA" id="ARBA00093797"/>
    </source>
</evidence>
<keyword evidence="6" id="KW-0969">Cilium</keyword>
<sequence length="110" mass="12536">MNSKAEYFARYEAIAALSGRMLTAAREALWHDLIGLQDEYRRLVEALKEAEQGVKLSDAERMRKYDLIRRILADDAAIRDLASPRMARLSRLFSGASHPARVLQELYGAR</sequence>
<organism evidence="6 7">
    <name type="scientific">Paraburkholderia kururiensis</name>
    <dbReference type="NCBI Taxonomy" id="984307"/>
    <lineage>
        <taxon>Bacteria</taxon>
        <taxon>Pseudomonadati</taxon>
        <taxon>Pseudomonadota</taxon>
        <taxon>Betaproteobacteria</taxon>
        <taxon>Burkholderiales</taxon>
        <taxon>Burkholderiaceae</taxon>
        <taxon>Paraburkholderia</taxon>
    </lineage>
</organism>
<keyword evidence="3" id="KW-1005">Bacterial flagellum biogenesis</keyword>
<dbReference type="Pfam" id="PF05400">
    <property type="entry name" value="FliT"/>
    <property type="match status" value="1"/>
</dbReference>
<evidence type="ECO:0000313" key="7">
    <source>
        <dbReference type="Proteomes" id="UP001325479"/>
    </source>
</evidence>
<evidence type="ECO:0000313" key="6">
    <source>
        <dbReference type="EMBL" id="WQD76108.1"/>
    </source>
</evidence>
<dbReference type="RefSeq" id="WP_114815088.1">
    <property type="nucleotide sequence ID" value="NZ_CP139965.1"/>
</dbReference>
<evidence type="ECO:0000256" key="4">
    <source>
        <dbReference type="ARBA" id="ARBA00023186"/>
    </source>
</evidence>
<accession>A0ABZ0WFH2</accession>
<keyword evidence="4" id="KW-0143">Chaperone</keyword>
<protein>
    <recommendedName>
        <fullName evidence="5">Flagellar protein FliT</fullName>
    </recommendedName>
</protein>
<dbReference type="Gene3D" id="1.20.58.380">
    <property type="entry name" value="Flagellar protein flit"/>
    <property type="match status" value="1"/>
</dbReference>
<comment type="subcellular location">
    <subcellularLocation>
        <location evidence="1">Cytoplasm</location>
        <location evidence="1">Cytosol</location>
    </subcellularLocation>
</comment>
<dbReference type="EMBL" id="CP139965">
    <property type="protein sequence ID" value="WQD76108.1"/>
    <property type="molecule type" value="Genomic_DNA"/>
</dbReference>